<comment type="caution">
    <text evidence="2">The sequence shown here is derived from an EMBL/GenBank/DDBJ whole genome shotgun (WGS) entry which is preliminary data.</text>
</comment>
<dbReference type="OrthoDB" id="3298216at2"/>
<dbReference type="EMBL" id="QUMQ01000001">
    <property type="protein sequence ID" value="REF96918.1"/>
    <property type="molecule type" value="Genomic_DNA"/>
</dbReference>
<evidence type="ECO:0000313" key="3">
    <source>
        <dbReference type="Proteomes" id="UP000256913"/>
    </source>
</evidence>
<evidence type="ECO:0000256" key="1">
    <source>
        <dbReference type="SAM" id="MobiDB-lite"/>
    </source>
</evidence>
<keyword evidence="3" id="KW-1185">Reference proteome</keyword>
<accession>A0A3D9ZHP5</accession>
<feature type="compositionally biased region" description="Acidic residues" evidence="1">
    <location>
        <begin position="86"/>
        <end position="95"/>
    </location>
</feature>
<name>A0A3D9ZHP5_9ACTN</name>
<dbReference type="Proteomes" id="UP000256913">
    <property type="component" value="Unassembled WGS sequence"/>
</dbReference>
<proteinExistence type="predicted"/>
<dbReference type="RefSeq" id="WP_116068356.1">
    <property type="nucleotide sequence ID" value="NZ_BONB01000026.1"/>
</dbReference>
<reference evidence="2 3" key="1">
    <citation type="submission" date="2018-08" db="EMBL/GenBank/DDBJ databases">
        <title>Sequencing the genomes of 1000 actinobacteria strains.</title>
        <authorList>
            <person name="Klenk H.-P."/>
        </authorList>
    </citation>
    <scope>NUCLEOTIDE SEQUENCE [LARGE SCALE GENOMIC DNA]</scope>
    <source>
        <strain evidence="2 3">DSM 44099</strain>
    </source>
</reference>
<feature type="region of interest" description="Disordered" evidence="1">
    <location>
        <begin position="81"/>
        <end position="182"/>
    </location>
</feature>
<feature type="compositionally biased region" description="Acidic residues" evidence="1">
    <location>
        <begin position="148"/>
        <end position="182"/>
    </location>
</feature>
<organism evidence="2 3">
    <name type="scientific">Asanoa ferruginea</name>
    <dbReference type="NCBI Taxonomy" id="53367"/>
    <lineage>
        <taxon>Bacteria</taxon>
        <taxon>Bacillati</taxon>
        <taxon>Actinomycetota</taxon>
        <taxon>Actinomycetes</taxon>
        <taxon>Micromonosporales</taxon>
        <taxon>Micromonosporaceae</taxon>
        <taxon>Asanoa</taxon>
    </lineage>
</organism>
<dbReference type="AlphaFoldDB" id="A0A3D9ZHP5"/>
<evidence type="ECO:0000313" key="2">
    <source>
        <dbReference type="EMBL" id="REF96918.1"/>
    </source>
</evidence>
<gene>
    <name evidence="2" type="ORF">DFJ67_2912</name>
</gene>
<sequence>MDARPLKDVFAGLVGDPSAGADALAAAGHDLPADLVAEAVVSFAGTAPAEVAEHLAPFVTANSGVPTDDAGTDDWFDLLVTAPDPNEGEELDDGTAFDAPPADHAGFGELDFGTGADADGDVDAVTDDDLDADLDDFDDSPAGATDGQADEPVLDLDGDLSGDLDDADDDDSDDADDADLDG</sequence>
<protein>
    <submittedName>
        <fullName evidence="2">Uncharacterized protein</fullName>
    </submittedName>
</protein>
<feature type="compositionally biased region" description="Acidic residues" evidence="1">
    <location>
        <begin position="118"/>
        <end position="139"/>
    </location>
</feature>